<reference evidence="2 3" key="1">
    <citation type="journal article" date="2023" name="Hortic Res">
        <title>The complete reference genome for grapevine (Vitis vinifera L.) genetics and breeding.</title>
        <authorList>
            <person name="Shi X."/>
            <person name="Cao S."/>
            <person name="Wang X."/>
            <person name="Huang S."/>
            <person name="Wang Y."/>
            <person name="Liu Z."/>
            <person name="Liu W."/>
            <person name="Leng X."/>
            <person name="Peng Y."/>
            <person name="Wang N."/>
            <person name="Wang Y."/>
            <person name="Ma Z."/>
            <person name="Xu X."/>
            <person name="Zhang F."/>
            <person name="Xue H."/>
            <person name="Zhong H."/>
            <person name="Wang Y."/>
            <person name="Zhang K."/>
            <person name="Velt A."/>
            <person name="Avia K."/>
            <person name="Holtgrawe D."/>
            <person name="Grimplet J."/>
            <person name="Matus J.T."/>
            <person name="Ware D."/>
            <person name="Wu X."/>
            <person name="Wang H."/>
            <person name="Liu C."/>
            <person name="Fang Y."/>
            <person name="Rustenholz C."/>
            <person name="Cheng Z."/>
            <person name="Xiao H."/>
            <person name="Zhou Y."/>
        </authorList>
    </citation>
    <scope>NUCLEOTIDE SEQUENCE [LARGE SCALE GENOMIC DNA]</scope>
    <source>
        <strain evidence="3">cv. Pinot noir / PN40024</strain>
        <tissue evidence="2">Leaf</tissue>
    </source>
</reference>
<proteinExistence type="predicted"/>
<dbReference type="Proteomes" id="UP001227230">
    <property type="component" value="Chromosome 8"/>
</dbReference>
<evidence type="ECO:0000313" key="3">
    <source>
        <dbReference type="Proteomes" id="UP001227230"/>
    </source>
</evidence>
<evidence type="ECO:0000256" key="1">
    <source>
        <dbReference type="SAM" id="MobiDB-lite"/>
    </source>
</evidence>
<protein>
    <submittedName>
        <fullName evidence="2">Uncharacterized protein</fullName>
    </submittedName>
</protein>
<dbReference type="EMBL" id="CP126655">
    <property type="protein sequence ID" value="WJZ92666.1"/>
    <property type="molecule type" value="Genomic_DNA"/>
</dbReference>
<name>A0ABY9CDX6_VITVI</name>
<organism evidence="2 3">
    <name type="scientific">Vitis vinifera</name>
    <name type="common">Grape</name>
    <dbReference type="NCBI Taxonomy" id="29760"/>
    <lineage>
        <taxon>Eukaryota</taxon>
        <taxon>Viridiplantae</taxon>
        <taxon>Streptophyta</taxon>
        <taxon>Embryophyta</taxon>
        <taxon>Tracheophyta</taxon>
        <taxon>Spermatophyta</taxon>
        <taxon>Magnoliopsida</taxon>
        <taxon>eudicotyledons</taxon>
        <taxon>Gunneridae</taxon>
        <taxon>Pentapetalae</taxon>
        <taxon>rosids</taxon>
        <taxon>Vitales</taxon>
        <taxon>Vitaceae</taxon>
        <taxon>Viteae</taxon>
        <taxon>Vitis</taxon>
    </lineage>
</organism>
<keyword evidence="3" id="KW-1185">Reference proteome</keyword>
<accession>A0ABY9CDX6</accession>
<evidence type="ECO:0000313" key="2">
    <source>
        <dbReference type="EMBL" id="WJZ92666.1"/>
    </source>
</evidence>
<feature type="region of interest" description="Disordered" evidence="1">
    <location>
        <begin position="295"/>
        <end position="314"/>
    </location>
</feature>
<feature type="region of interest" description="Disordered" evidence="1">
    <location>
        <begin position="26"/>
        <end position="48"/>
    </location>
</feature>
<sequence length="347" mass="38803">MALYDVEDSITRGLWADSSLSDVKGKKPFVGPRPTEVGAISSSSQRPLRRHQSIPHFPSLILPMHFISTGHGHLVRLTIRHTCHRHWFYLLMPLRELRDPRSPTQPQGSHATLLSSPRDLRRLLRDLEPSRLLGPGHETDRCTALRHAIQDLIDQGLVHLGQPSVTTNPLLTHTTHAVPPPADGIHFLDFDEIDDHVHMLSWDDPDPEPIMPAGIYETSWVTLELQMPAPFRLVPEAASVQAATSEPLTFTRYSVQAPYILIPDVEEVQASHSDDPQTPDVQYILRGRRVLRQPPPAAAARPLGGTSSQEEVRAEDDEILRQLQSTQARISIWSLLASSSTHRDALT</sequence>
<gene>
    <name evidence="2" type="ORF">VitviT2T_011650</name>
</gene>